<dbReference type="Pfam" id="PF00067">
    <property type="entry name" value="p450"/>
    <property type="match status" value="1"/>
</dbReference>
<comment type="cofactor">
    <cofactor evidence="1">
        <name>heme</name>
        <dbReference type="ChEBI" id="CHEBI:30413"/>
    </cofactor>
</comment>
<evidence type="ECO:0000256" key="5">
    <source>
        <dbReference type="ARBA" id="ARBA00023002"/>
    </source>
</evidence>
<dbReference type="InterPro" id="IPR001128">
    <property type="entry name" value="Cyt_P450"/>
</dbReference>
<dbReference type="InterPro" id="IPR036396">
    <property type="entry name" value="Cyt_P450_sf"/>
</dbReference>
<evidence type="ECO:0000313" key="11">
    <source>
        <dbReference type="Proteomes" id="UP001629113"/>
    </source>
</evidence>
<feature type="transmembrane region" description="Helical" evidence="9">
    <location>
        <begin position="12"/>
        <end position="31"/>
    </location>
</feature>
<evidence type="ECO:0000256" key="2">
    <source>
        <dbReference type="ARBA" id="ARBA00010617"/>
    </source>
</evidence>
<dbReference type="SUPFAM" id="SSF48264">
    <property type="entry name" value="Cytochrome P450"/>
    <property type="match status" value="1"/>
</dbReference>
<dbReference type="PROSITE" id="PS00086">
    <property type="entry name" value="CYTOCHROME_P450"/>
    <property type="match status" value="1"/>
</dbReference>
<protein>
    <submittedName>
        <fullName evidence="10">Cytochrome p450</fullName>
    </submittedName>
</protein>
<dbReference type="InterPro" id="IPR050121">
    <property type="entry name" value="Cytochrome_P450_monoxygenase"/>
</dbReference>
<evidence type="ECO:0000256" key="8">
    <source>
        <dbReference type="RuleBase" id="RU000461"/>
    </source>
</evidence>
<dbReference type="CDD" id="cd11061">
    <property type="entry name" value="CYP67-like"/>
    <property type="match status" value="1"/>
</dbReference>
<dbReference type="PRINTS" id="PR00463">
    <property type="entry name" value="EP450I"/>
</dbReference>
<keyword evidence="11" id="KW-1185">Reference proteome</keyword>
<keyword evidence="5 8" id="KW-0560">Oxidoreductase</keyword>
<keyword evidence="9" id="KW-0812">Transmembrane</keyword>
<evidence type="ECO:0000256" key="1">
    <source>
        <dbReference type="ARBA" id="ARBA00001971"/>
    </source>
</evidence>
<dbReference type="EMBL" id="JBFCZG010000005">
    <property type="protein sequence ID" value="KAL3421802.1"/>
    <property type="molecule type" value="Genomic_DNA"/>
</dbReference>
<organism evidence="10 11">
    <name type="scientific">Phlyctema vagabunda</name>
    <dbReference type="NCBI Taxonomy" id="108571"/>
    <lineage>
        <taxon>Eukaryota</taxon>
        <taxon>Fungi</taxon>
        <taxon>Dikarya</taxon>
        <taxon>Ascomycota</taxon>
        <taxon>Pezizomycotina</taxon>
        <taxon>Leotiomycetes</taxon>
        <taxon>Helotiales</taxon>
        <taxon>Dermateaceae</taxon>
        <taxon>Phlyctema</taxon>
    </lineage>
</organism>
<accession>A0ABR4PET7</accession>
<evidence type="ECO:0000256" key="3">
    <source>
        <dbReference type="ARBA" id="ARBA00022617"/>
    </source>
</evidence>
<dbReference type="Gene3D" id="1.10.630.10">
    <property type="entry name" value="Cytochrome P450"/>
    <property type="match status" value="1"/>
</dbReference>
<reference evidence="10 11" key="1">
    <citation type="submission" date="2024-06" db="EMBL/GenBank/DDBJ databases">
        <title>Complete genome of Phlyctema vagabunda strain 19-DSS-EL-015.</title>
        <authorList>
            <person name="Fiorenzani C."/>
        </authorList>
    </citation>
    <scope>NUCLEOTIDE SEQUENCE [LARGE SCALE GENOMIC DNA]</scope>
    <source>
        <strain evidence="10 11">19-DSS-EL-015</strain>
    </source>
</reference>
<dbReference type="PANTHER" id="PTHR24305:SF237">
    <property type="entry name" value="CYTOCHROME P450 MONOOXYGENASE ATNE-RELATED"/>
    <property type="match status" value="1"/>
</dbReference>
<keyword evidence="6 8" id="KW-0408">Iron</keyword>
<keyword evidence="7 8" id="KW-0503">Monooxygenase</keyword>
<dbReference type="Proteomes" id="UP001629113">
    <property type="component" value="Unassembled WGS sequence"/>
</dbReference>
<keyword evidence="9" id="KW-0472">Membrane</keyword>
<dbReference type="PRINTS" id="PR00385">
    <property type="entry name" value="P450"/>
</dbReference>
<dbReference type="InterPro" id="IPR002401">
    <property type="entry name" value="Cyt_P450_E_grp-I"/>
</dbReference>
<name>A0ABR4PET7_9HELO</name>
<gene>
    <name evidence="10" type="ORF">PVAG01_05958</name>
</gene>
<evidence type="ECO:0000313" key="10">
    <source>
        <dbReference type="EMBL" id="KAL3421802.1"/>
    </source>
</evidence>
<dbReference type="InterPro" id="IPR017972">
    <property type="entry name" value="Cyt_P450_CS"/>
</dbReference>
<proteinExistence type="inferred from homology"/>
<evidence type="ECO:0000256" key="7">
    <source>
        <dbReference type="ARBA" id="ARBA00023033"/>
    </source>
</evidence>
<evidence type="ECO:0000256" key="4">
    <source>
        <dbReference type="ARBA" id="ARBA00022723"/>
    </source>
</evidence>
<sequence>MEVSKTSYAQWIASFVACYLVYIATLVTYRLTFHPLAKYPGPLLARVSNFYAVYHAYRGDIHLDLERCHGKYGHFVRYRPNGLVVNTADGFHDIYGPSKKIKKADSYEIHGEGNLIGLRDKKHFARFKRIFSQGFSEAALREHEPKVLKQIDTFCEKVLLDESAEGEGKSSGWSSYKNMSEWSNYLTTDIITNVVFTSTWELLHSSANRGILNTISTVLRLTGAGHQTKLIYRYEMSALILPTIHWSIASLRSFTILIMKASMQARQEDPDIKDVFGLFMHAKDPETGKELDFPTVRFNASTLIVAGSDTSSTVLAATFFYLSQHPDAYALVAHEIRSAFPTASASNPVRAGPELNSCRYLRAALNEAMRLTPPVTQPLWREVEDGGALIGGRFIPAGTNVSAGLFSLHHDPQVFPDPYQYDLTRWIGEQDDDESLRERHRHFAPFSTGPRTCLAKNFALLELLLTMANVFVRLDFERAAPGQHPLAALGCGGSNRWGRQREDEFQLESYFTSHVDGPMVRFRRREV</sequence>
<keyword evidence="4 8" id="KW-0479">Metal-binding</keyword>
<dbReference type="PROSITE" id="PS51257">
    <property type="entry name" value="PROKAR_LIPOPROTEIN"/>
    <property type="match status" value="1"/>
</dbReference>
<evidence type="ECO:0000256" key="6">
    <source>
        <dbReference type="ARBA" id="ARBA00023004"/>
    </source>
</evidence>
<dbReference type="PANTHER" id="PTHR24305">
    <property type="entry name" value="CYTOCHROME P450"/>
    <property type="match status" value="1"/>
</dbReference>
<evidence type="ECO:0000256" key="9">
    <source>
        <dbReference type="SAM" id="Phobius"/>
    </source>
</evidence>
<comment type="similarity">
    <text evidence="2 8">Belongs to the cytochrome P450 family.</text>
</comment>
<comment type="caution">
    <text evidence="10">The sequence shown here is derived from an EMBL/GenBank/DDBJ whole genome shotgun (WGS) entry which is preliminary data.</text>
</comment>
<keyword evidence="3 8" id="KW-0349">Heme</keyword>
<keyword evidence="9" id="KW-1133">Transmembrane helix</keyword>